<evidence type="ECO:0000256" key="2">
    <source>
        <dbReference type="ARBA" id="ARBA00022618"/>
    </source>
</evidence>
<dbReference type="SMART" id="SM01337">
    <property type="entry name" value="APC10"/>
    <property type="match status" value="1"/>
</dbReference>
<keyword evidence="3" id="KW-0498">Mitosis</keyword>
<dbReference type="GO" id="GO:0005680">
    <property type="term" value="C:anaphase-promoting complex"/>
    <property type="evidence" value="ECO:0007669"/>
    <property type="project" value="InterPro"/>
</dbReference>
<gene>
    <name evidence="7" type="ORF">GSI_05413</name>
</gene>
<evidence type="ECO:0000256" key="4">
    <source>
        <dbReference type="ARBA" id="ARBA00022786"/>
    </source>
</evidence>
<dbReference type="GO" id="GO:0031145">
    <property type="term" value="P:anaphase-promoting complex-dependent catabolic process"/>
    <property type="evidence" value="ECO:0007669"/>
    <property type="project" value="InterPro"/>
</dbReference>
<sequence length="230" mass="25079">MASASAAAPPVGAGPPVPGAPIVARRRMPVGAANGSVLPSAVDGAPIMHPGKLPPRLPWPDIGRLAKWSVSSFKFGFGAECLTDEDPDTFWHSDGPQPHFITVEFPRKVAIQKLCMYLSFPLDDSYTPATIAVRAGTGLVDLQDVRIMSVEKPDGWITFDVCTEPNEDGDGFKHVDAYVIQVIIIANHMNGKDTHVRGLKILGPVETKLKAYEEPFPFVSPRFRMYQCIR</sequence>
<dbReference type="AlphaFoldDB" id="A0A2G8SF08"/>
<evidence type="ECO:0000256" key="1">
    <source>
        <dbReference type="ARBA" id="ARBA00006762"/>
    </source>
</evidence>
<proteinExistence type="inferred from homology"/>
<evidence type="ECO:0000256" key="3">
    <source>
        <dbReference type="ARBA" id="ARBA00022776"/>
    </source>
</evidence>
<dbReference type="Pfam" id="PF03256">
    <property type="entry name" value="ANAPC10"/>
    <property type="match status" value="1"/>
</dbReference>
<dbReference type="PANTHER" id="PTHR12936:SF0">
    <property type="entry name" value="ANAPHASE-PROMOTING COMPLEX SUBUNIT 10"/>
    <property type="match status" value="1"/>
</dbReference>
<dbReference type="CDD" id="cd08366">
    <property type="entry name" value="APC10"/>
    <property type="match status" value="1"/>
</dbReference>
<dbReference type="Gene3D" id="2.60.120.260">
    <property type="entry name" value="Galactose-binding domain-like"/>
    <property type="match status" value="1"/>
</dbReference>
<protein>
    <recommendedName>
        <fullName evidence="6">DOC domain-containing protein</fullName>
    </recommendedName>
</protein>
<dbReference type="OrthoDB" id="24948at2759"/>
<name>A0A2G8SF08_9APHY</name>
<organism evidence="7 8">
    <name type="scientific">Ganoderma sinense ZZ0214-1</name>
    <dbReference type="NCBI Taxonomy" id="1077348"/>
    <lineage>
        <taxon>Eukaryota</taxon>
        <taxon>Fungi</taxon>
        <taxon>Dikarya</taxon>
        <taxon>Basidiomycota</taxon>
        <taxon>Agaricomycotina</taxon>
        <taxon>Agaricomycetes</taxon>
        <taxon>Polyporales</taxon>
        <taxon>Polyporaceae</taxon>
        <taxon>Ganoderma</taxon>
    </lineage>
</organism>
<keyword evidence="2" id="KW-0132">Cell division</keyword>
<keyword evidence="5" id="KW-0131">Cell cycle</keyword>
<keyword evidence="4" id="KW-0833">Ubl conjugation pathway</keyword>
<dbReference type="STRING" id="1077348.A0A2G8SF08"/>
<evidence type="ECO:0000313" key="7">
    <source>
        <dbReference type="EMBL" id="PIL32168.1"/>
    </source>
</evidence>
<evidence type="ECO:0000256" key="5">
    <source>
        <dbReference type="ARBA" id="ARBA00023306"/>
    </source>
</evidence>
<dbReference type="EMBL" id="AYKW01000011">
    <property type="protein sequence ID" value="PIL32168.1"/>
    <property type="molecule type" value="Genomic_DNA"/>
</dbReference>
<reference evidence="7 8" key="1">
    <citation type="journal article" date="2015" name="Sci. Rep.">
        <title>Chromosome-level genome map provides insights into diverse defense mechanisms in the medicinal fungus Ganoderma sinense.</title>
        <authorList>
            <person name="Zhu Y."/>
            <person name="Xu J."/>
            <person name="Sun C."/>
            <person name="Zhou S."/>
            <person name="Xu H."/>
            <person name="Nelson D.R."/>
            <person name="Qian J."/>
            <person name="Song J."/>
            <person name="Luo H."/>
            <person name="Xiang L."/>
            <person name="Li Y."/>
            <person name="Xu Z."/>
            <person name="Ji A."/>
            <person name="Wang L."/>
            <person name="Lu S."/>
            <person name="Hayward A."/>
            <person name="Sun W."/>
            <person name="Li X."/>
            <person name="Schwartz D.C."/>
            <person name="Wang Y."/>
            <person name="Chen S."/>
        </authorList>
    </citation>
    <scope>NUCLEOTIDE SEQUENCE [LARGE SCALE GENOMIC DNA]</scope>
    <source>
        <strain evidence="7 8">ZZ0214-1</strain>
    </source>
</reference>
<dbReference type="InterPro" id="IPR004939">
    <property type="entry name" value="APC_su10/DOC_dom"/>
</dbReference>
<comment type="caution">
    <text evidence="7">The sequence shown here is derived from an EMBL/GenBank/DDBJ whole genome shotgun (WGS) entry which is preliminary data.</text>
</comment>
<dbReference type="InterPro" id="IPR008979">
    <property type="entry name" value="Galactose-bd-like_sf"/>
</dbReference>
<dbReference type="PROSITE" id="PS51284">
    <property type="entry name" value="DOC"/>
    <property type="match status" value="1"/>
</dbReference>
<comment type="similarity">
    <text evidence="1">Belongs to the APC10 family.</text>
</comment>
<dbReference type="Proteomes" id="UP000230002">
    <property type="component" value="Unassembled WGS sequence"/>
</dbReference>
<dbReference type="GO" id="GO:0051301">
    <property type="term" value="P:cell division"/>
    <property type="evidence" value="ECO:0007669"/>
    <property type="project" value="UniProtKB-KW"/>
</dbReference>
<accession>A0A2G8SF08</accession>
<evidence type="ECO:0000259" key="6">
    <source>
        <dbReference type="PROSITE" id="PS51284"/>
    </source>
</evidence>
<feature type="domain" description="DOC" evidence="6">
    <location>
        <begin position="38"/>
        <end position="228"/>
    </location>
</feature>
<keyword evidence="8" id="KW-1185">Reference proteome</keyword>
<dbReference type="GO" id="GO:0070979">
    <property type="term" value="P:protein K11-linked ubiquitination"/>
    <property type="evidence" value="ECO:0007669"/>
    <property type="project" value="TreeGrafter"/>
</dbReference>
<dbReference type="SUPFAM" id="SSF49785">
    <property type="entry name" value="Galactose-binding domain-like"/>
    <property type="match status" value="1"/>
</dbReference>
<dbReference type="PANTHER" id="PTHR12936">
    <property type="entry name" value="ANAPHASE-PROMOTING COMPLEX 10"/>
    <property type="match status" value="1"/>
</dbReference>
<dbReference type="InterPro" id="IPR016901">
    <property type="entry name" value="APC10/Doc1"/>
</dbReference>
<evidence type="ECO:0000313" key="8">
    <source>
        <dbReference type="Proteomes" id="UP000230002"/>
    </source>
</evidence>